<dbReference type="AlphaFoldDB" id="A0A851HH77"/>
<comment type="subcellular location">
    <subcellularLocation>
        <location evidence="7">Cell membrane</location>
        <topology evidence="7">Multi-pass membrane protein</topology>
    </subcellularLocation>
    <subcellularLocation>
        <location evidence="1">Membrane</location>
        <topology evidence="1">Multi-pass membrane protein</topology>
    </subcellularLocation>
</comment>
<evidence type="ECO:0000256" key="6">
    <source>
        <dbReference type="ARBA" id="ARBA00023136"/>
    </source>
</evidence>
<dbReference type="PANTHER" id="PTHR30614">
    <property type="entry name" value="MEMBRANE COMPONENT OF AMINO ACID ABC TRANSPORTER"/>
    <property type="match status" value="1"/>
</dbReference>
<reference evidence="9 10" key="1">
    <citation type="submission" date="2020-06" db="EMBL/GenBank/DDBJ databases">
        <title>Draft genome sequence of Candidatus Phytoplasma pruni (X-disease group, subgroup 16SrIII-B) strain ChTDIII from Argentina.</title>
        <authorList>
            <person name="Fernandez F.D."/>
            <person name="Zuebert C."/>
            <person name="Huettel B."/>
            <person name="Kube M."/>
            <person name="Conci L.R."/>
        </authorList>
    </citation>
    <scope>NUCLEOTIDE SEQUENCE [LARGE SCALE GENOMIC DNA]</scope>
    <source>
        <strain evidence="9 10">ChTDIII</strain>
    </source>
</reference>
<keyword evidence="6 7" id="KW-0472">Membrane</keyword>
<feature type="domain" description="ABC transmembrane type-1" evidence="8">
    <location>
        <begin position="22"/>
        <end position="225"/>
    </location>
</feature>
<keyword evidence="5 7" id="KW-1133">Transmembrane helix</keyword>
<dbReference type="InterPro" id="IPR000515">
    <property type="entry name" value="MetI-like"/>
</dbReference>
<feature type="transmembrane region" description="Helical" evidence="7">
    <location>
        <begin position="204"/>
        <end position="228"/>
    </location>
</feature>
<keyword evidence="10" id="KW-1185">Reference proteome</keyword>
<proteinExistence type="inferred from homology"/>
<dbReference type="PANTHER" id="PTHR30614:SF20">
    <property type="entry name" value="GLUTAMINE TRANSPORT SYSTEM PERMEASE PROTEIN GLNP"/>
    <property type="match status" value="1"/>
</dbReference>
<protein>
    <submittedName>
        <fullName evidence="9">Amino acid ABC transporter permease</fullName>
    </submittedName>
</protein>
<evidence type="ECO:0000313" key="9">
    <source>
        <dbReference type="EMBL" id="NWN45634.1"/>
    </source>
</evidence>
<dbReference type="PROSITE" id="PS50928">
    <property type="entry name" value="ABC_TM1"/>
    <property type="match status" value="1"/>
</dbReference>
<comment type="similarity">
    <text evidence="2">Belongs to the binding-protein-dependent transport system permease family. HisMQ subfamily.</text>
</comment>
<name>A0A851HH77_9MOLU</name>
<dbReference type="SUPFAM" id="SSF161098">
    <property type="entry name" value="MetI-like"/>
    <property type="match status" value="1"/>
</dbReference>
<feature type="transmembrane region" description="Helical" evidence="7">
    <location>
        <begin position="24"/>
        <end position="46"/>
    </location>
</feature>
<dbReference type="GO" id="GO:0005886">
    <property type="term" value="C:plasma membrane"/>
    <property type="evidence" value="ECO:0007669"/>
    <property type="project" value="UniProtKB-SubCell"/>
</dbReference>
<keyword evidence="4" id="KW-0029">Amino-acid transport</keyword>
<sequence length="236" mass="26322">MEQKSSIFSILRRNSGLYLKGIKITLLLAIVGTLGAFGIALGIVYLKGKKQDRKKVTSVQYYIQLITDQLLSAYIFVIKGIPMMIQAMIFYYGIHALGEFKWLTPLNAGLIVITFNSTAYIAEIILRNVNFFDPAQIEAAQALGMTEKQTLRHVIFPQAIKRSLLPIMNEFIINLKDGSVLSVIGVMELFAVTKQIRGATFNTFATFTIAGVIYLILILFANIGLKILEKKLGTHK</sequence>
<dbReference type="CDD" id="cd06261">
    <property type="entry name" value="TM_PBP2"/>
    <property type="match status" value="1"/>
</dbReference>
<accession>A0A851HH77</accession>
<comment type="caution">
    <text evidence="9">The sequence shown here is derived from an EMBL/GenBank/DDBJ whole genome shotgun (WGS) entry which is preliminary data.</text>
</comment>
<dbReference type="Gene3D" id="1.10.3720.10">
    <property type="entry name" value="MetI-like"/>
    <property type="match status" value="1"/>
</dbReference>
<evidence type="ECO:0000313" key="10">
    <source>
        <dbReference type="Proteomes" id="UP000568109"/>
    </source>
</evidence>
<evidence type="ECO:0000256" key="5">
    <source>
        <dbReference type="ARBA" id="ARBA00022989"/>
    </source>
</evidence>
<evidence type="ECO:0000256" key="7">
    <source>
        <dbReference type="RuleBase" id="RU363032"/>
    </source>
</evidence>
<organism evidence="9 10">
    <name type="scientific">Candidatus Phytoplasma pruni</name>
    <dbReference type="NCBI Taxonomy" id="479893"/>
    <lineage>
        <taxon>Bacteria</taxon>
        <taxon>Bacillati</taxon>
        <taxon>Mycoplasmatota</taxon>
        <taxon>Mollicutes</taxon>
        <taxon>Acholeplasmatales</taxon>
        <taxon>Acholeplasmataceae</taxon>
        <taxon>Candidatus Phytoplasma</taxon>
        <taxon>16SrIII (X-disease group)</taxon>
    </lineage>
</organism>
<gene>
    <name evidence="9" type="ORF">HR065_00850</name>
</gene>
<keyword evidence="3 7" id="KW-0812">Transmembrane</keyword>
<dbReference type="Proteomes" id="UP000568109">
    <property type="component" value="Unassembled WGS sequence"/>
</dbReference>
<evidence type="ECO:0000256" key="1">
    <source>
        <dbReference type="ARBA" id="ARBA00004141"/>
    </source>
</evidence>
<dbReference type="GO" id="GO:0006865">
    <property type="term" value="P:amino acid transport"/>
    <property type="evidence" value="ECO:0007669"/>
    <property type="project" value="UniProtKB-KW"/>
</dbReference>
<dbReference type="EMBL" id="JABUOH010000023">
    <property type="protein sequence ID" value="NWN45634.1"/>
    <property type="molecule type" value="Genomic_DNA"/>
</dbReference>
<feature type="transmembrane region" description="Helical" evidence="7">
    <location>
        <begin position="171"/>
        <end position="192"/>
    </location>
</feature>
<dbReference type="InterPro" id="IPR035906">
    <property type="entry name" value="MetI-like_sf"/>
</dbReference>
<evidence type="ECO:0000256" key="2">
    <source>
        <dbReference type="ARBA" id="ARBA00010072"/>
    </source>
</evidence>
<dbReference type="InterPro" id="IPR043429">
    <property type="entry name" value="ArtM/GltK/GlnP/TcyL/YhdX-like"/>
</dbReference>
<evidence type="ECO:0000259" key="8">
    <source>
        <dbReference type="PROSITE" id="PS50928"/>
    </source>
</evidence>
<dbReference type="GO" id="GO:0055085">
    <property type="term" value="P:transmembrane transport"/>
    <property type="evidence" value="ECO:0007669"/>
    <property type="project" value="InterPro"/>
</dbReference>
<keyword evidence="7" id="KW-0813">Transport</keyword>
<feature type="transmembrane region" description="Helical" evidence="7">
    <location>
        <begin position="106"/>
        <end position="126"/>
    </location>
</feature>
<evidence type="ECO:0000256" key="4">
    <source>
        <dbReference type="ARBA" id="ARBA00022970"/>
    </source>
</evidence>
<feature type="transmembrane region" description="Helical" evidence="7">
    <location>
        <begin position="71"/>
        <end position="94"/>
    </location>
</feature>
<evidence type="ECO:0000256" key="3">
    <source>
        <dbReference type="ARBA" id="ARBA00022692"/>
    </source>
</evidence>
<dbReference type="Pfam" id="PF00528">
    <property type="entry name" value="BPD_transp_1"/>
    <property type="match status" value="1"/>
</dbReference>